<reference evidence="3" key="1">
    <citation type="submission" date="2016-11" db="EMBL/GenBank/DDBJ databases">
        <authorList>
            <person name="Varghese N."/>
            <person name="Submissions S."/>
        </authorList>
    </citation>
    <scope>NUCLEOTIDE SEQUENCE [LARGE SCALE GENOMIC DNA]</scope>
    <source>
        <strain evidence="3">Sac-22</strain>
    </source>
</reference>
<feature type="compositionally biased region" description="Basic and acidic residues" evidence="1">
    <location>
        <begin position="48"/>
        <end position="60"/>
    </location>
</feature>
<gene>
    <name evidence="2" type="ORF">SAMN05192549_106398</name>
</gene>
<name>A0A1M7Q9J2_9BURK</name>
<feature type="region of interest" description="Disordered" evidence="1">
    <location>
        <begin position="48"/>
        <end position="72"/>
    </location>
</feature>
<evidence type="ECO:0000256" key="1">
    <source>
        <dbReference type="SAM" id="MobiDB-lite"/>
    </source>
</evidence>
<accession>A0A1M7Q9J2</accession>
<protein>
    <submittedName>
        <fullName evidence="2">Uncharacterized protein</fullName>
    </submittedName>
</protein>
<sequence length="189" mass="20776">MSTLNFIPRSAPLQGWRLALAAVGAITLASAAYHWLGPMQEVQRLQHRLDTQAARSERSAARRNQPALSPQQQQALDKQLAVIAGAVRQLNLPVVRLLKTVQAPEDIHVALLGLDLNGQPPQDGESSATHTAATPAGVLKISAEAQTAQDMLNYLAFLNQQRLFRSVYLIKHEAAGDAYRFQLEALWRE</sequence>
<keyword evidence="3" id="KW-1185">Reference proteome</keyword>
<dbReference type="EMBL" id="FRCX01000006">
    <property type="protein sequence ID" value="SHN27335.1"/>
    <property type="molecule type" value="Genomic_DNA"/>
</dbReference>
<evidence type="ECO:0000313" key="2">
    <source>
        <dbReference type="EMBL" id="SHN27335.1"/>
    </source>
</evidence>
<proteinExistence type="predicted"/>
<dbReference type="Proteomes" id="UP000184339">
    <property type="component" value="Unassembled WGS sequence"/>
</dbReference>
<dbReference type="OrthoDB" id="8754717at2"/>
<feature type="compositionally biased region" description="Low complexity" evidence="1">
    <location>
        <begin position="62"/>
        <end position="72"/>
    </location>
</feature>
<organism evidence="2 3">
    <name type="scientific">Duganella sacchari</name>
    <dbReference type="NCBI Taxonomy" id="551987"/>
    <lineage>
        <taxon>Bacteria</taxon>
        <taxon>Pseudomonadati</taxon>
        <taxon>Pseudomonadota</taxon>
        <taxon>Betaproteobacteria</taxon>
        <taxon>Burkholderiales</taxon>
        <taxon>Oxalobacteraceae</taxon>
        <taxon>Telluria group</taxon>
        <taxon>Duganella</taxon>
    </lineage>
</organism>
<dbReference type="RefSeq" id="WP_072786118.1">
    <property type="nucleotide sequence ID" value="NZ_FRCX01000006.1"/>
</dbReference>
<evidence type="ECO:0000313" key="3">
    <source>
        <dbReference type="Proteomes" id="UP000184339"/>
    </source>
</evidence>
<dbReference type="AlphaFoldDB" id="A0A1M7Q9J2"/>
<dbReference type="STRING" id="551987.SAMN05192549_106398"/>